<sequence>MSTERTIAQYLLPIVVFAVALGFGFKFIDLNQTIRVNESQLERQQLLADVRSQIERHLVQTLTSTELLAHEVVRTRGHLQNFETLAQGILNRMPAISNLQLAPNGVVRRIHPLAANVEALGHNILRDKRVNADAFTAVESGNITLAGPIHLVQGGVAVIARQPVYLWKNPIQNVSLNKPSERPPFWGFVSALITLDNLLASDTLDSLAGKGYGYHFSRIENKKDSIIYFAENGTLNNAWSDKIEIWVPNDKWTLTIGNQTAVGASSAAFELAMTLLLSLLLAGATRYFLQRQGTQVPHRTRSNKQYATTERS</sequence>
<dbReference type="InterPro" id="IPR042240">
    <property type="entry name" value="CHASE_sf"/>
</dbReference>
<evidence type="ECO:0000256" key="2">
    <source>
        <dbReference type="ARBA" id="ARBA00022692"/>
    </source>
</evidence>
<dbReference type="OrthoDB" id="9812260at2"/>
<keyword evidence="4 5" id="KW-0472">Membrane</keyword>
<evidence type="ECO:0000256" key="5">
    <source>
        <dbReference type="SAM" id="Phobius"/>
    </source>
</evidence>
<dbReference type="AlphaFoldDB" id="A0A2Z2P3L5"/>
<evidence type="ECO:0000313" key="8">
    <source>
        <dbReference type="Proteomes" id="UP000250079"/>
    </source>
</evidence>
<evidence type="ECO:0000259" key="6">
    <source>
        <dbReference type="PROSITE" id="PS50839"/>
    </source>
</evidence>
<keyword evidence="3 5" id="KW-1133">Transmembrane helix</keyword>
<dbReference type="GO" id="GO:0007165">
    <property type="term" value="P:signal transduction"/>
    <property type="evidence" value="ECO:0007669"/>
    <property type="project" value="UniProtKB-ARBA"/>
</dbReference>
<dbReference type="Pfam" id="PF03924">
    <property type="entry name" value="CHASE"/>
    <property type="match status" value="1"/>
</dbReference>
<dbReference type="GO" id="GO:0003824">
    <property type="term" value="F:catalytic activity"/>
    <property type="evidence" value="ECO:0007669"/>
    <property type="project" value="UniProtKB-ARBA"/>
</dbReference>
<evidence type="ECO:0000256" key="4">
    <source>
        <dbReference type="ARBA" id="ARBA00023136"/>
    </source>
</evidence>
<dbReference type="RefSeq" id="WP_157736356.1">
    <property type="nucleotide sequence ID" value="NZ_CP018632.1"/>
</dbReference>
<dbReference type="KEGG" id="gai:IMCC3135_29905"/>
<dbReference type="InterPro" id="IPR006189">
    <property type="entry name" value="CHASE_dom"/>
</dbReference>
<protein>
    <recommendedName>
        <fullName evidence="6">CHASE domain-containing protein</fullName>
    </recommendedName>
</protein>
<feature type="domain" description="CHASE" evidence="6">
    <location>
        <begin position="103"/>
        <end position="208"/>
    </location>
</feature>
<dbReference type="GO" id="GO:0016020">
    <property type="term" value="C:membrane"/>
    <property type="evidence" value="ECO:0007669"/>
    <property type="project" value="UniProtKB-SubCell"/>
</dbReference>
<dbReference type="EMBL" id="CP018632">
    <property type="protein sequence ID" value="ASJ76030.1"/>
    <property type="molecule type" value="Genomic_DNA"/>
</dbReference>
<dbReference type="Gene3D" id="3.30.450.350">
    <property type="entry name" value="CHASE domain"/>
    <property type="match status" value="1"/>
</dbReference>
<comment type="subcellular location">
    <subcellularLocation>
        <location evidence="1">Membrane</location>
    </subcellularLocation>
</comment>
<dbReference type="Proteomes" id="UP000250079">
    <property type="component" value="Chromosome"/>
</dbReference>
<name>A0A2Z2P3L5_9GAMM</name>
<organism evidence="7 8">
    <name type="scientific">Granulosicoccus antarcticus IMCC3135</name>
    <dbReference type="NCBI Taxonomy" id="1192854"/>
    <lineage>
        <taxon>Bacteria</taxon>
        <taxon>Pseudomonadati</taxon>
        <taxon>Pseudomonadota</taxon>
        <taxon>Gammaproteobacteria</taxon>
        <taxon>Chromatiales</taxon>
        <taxon>Granulosicoccaceae</taxon>
        <taxon>Granulosicoccus</taxon>
    </lineage>
</organism>
<dbReference type="PROSITE" id="PS50839">
    <property type="entry name" value="CHASE"/>
    <property type="match status" value="1"/>
</dbReference>
<dbReference type="SMART" id="SM01079">
    <property type="entry name" value="CHASE"/>
    <property type="match status" value="1"/>
</dbReference>
<keyword evidence="8" id="KW-1185">Reference proteome</keyword>
<evidence type="ECO:0000256" key="1">
    <source>
        <dbReference type="ARBA" id="ARBA00004370"/>
    </source>
</evidence>
<evidence type="ECO:0000313" key="7">
    <source>
        <dbReference type="EMBL" id="ASJ76030.1"/>
    </source>
</evidence>
<gene>
    <name evidence="7" type="ORF">IMCC3135_29905</name>
</gene>
<proteinExistence type="predicted"/>
<accession>A0A2Z2P3L5</accession>
<feature type="transmembrane region" description="Helical" evidence="5">
    <location>
        <begin position="7"/>
        <end position="28"/>
    </location>
</feature>
<evidence type="ECO:0000256" key="3">
    <source>
        <dbReference type="ARBA" id="ARBA00022989"/>
    </source>
</evidence>
<reference evidence="7 8" key="1">
    <citation type="submission" date="2016-12" db="EMBL/GenBank/DDBJ databases">
        <authorList>
            <person name="Song W.-J."/>
            <person name="Kurnit D.M."/>
        </authorList>
    </citation>
    <scope>NUCLEOTIDE SEQUENCE [LARGE SCALE GENOMIC DNA]</scope>
    <source>
        <strain evidence="7 8">IMCC3135</strain>
    </source>
</reference>
<keyword evidence="2 5" id="KW-0812">Transmembrane</keyword>